<dbReference type="RefSeq" id="WP_106511709.1">
    <property type="nucleotide sequence ID" value="NZ_PXYI01000002.1"/>
</dbReference>
<accession>A0A2P7QUB3</accession>
<comment type="caution">
    <text evidence="1">The sequence shown here is derived from an EMBL/GenBank/DDBJ whole genome shotgun (WGS) entry which is preliminary data.</text>
</comment>
<evidence type="ECO:0000313" key="1">
    <source>
        <dbReference type="EMBL" id="PSJ41549.1"/>
    </source>
</evidence>
<dbReference type="InterPro" id="IPR046038">
    <property type="entry name" value="DUF5996"/>
</dbReference>
<keyword evidence="2" id="KW-1185">Reference proteome</keyword>
<dbReference type="AlphaFoldDB" id="A0A2P7QUB3"/>
<dbReference type="EMBL" id="PXYI01000002">
    <property type="protein sequence ID" value="PSJ41549.1"/>
    <property type="molecule type" value="Genomic_DNA"/>
</dbReference>
<organism evidence="1 2">
    <name type="scientific">Allosphingosinicella deserti</name>
    <dbReference type="NCBI Taxonomy" id="2116704"/>
    <lineage>
        <taxon>Bacteria</taxon>
        <taxon>Pseudomonadati</taxon>
        <taxon>Pseudomonadota</taxon>
        <taxon>Alphaproteobacteria</taxon>
        <taxon>Sphingomonadales</taxon>
        <taxon>Sphingomonadaceae</taxon>
        <taxon>Allosphingosinicella</taxon>
    </lineage>
</organism>
<evidence type="ECO:0000313" key="2">
    <source>
        <dbReference type="Proteomes" id="UP000241167"/>
    </source>
</evidence>
<proteinExistence type="predicted"/>
<dbReference type="Proteomes" id="UP000241167">
    <property type="component" value="Unassembled WGS sequence"/>
</dbReference>
<reference evidence="1 2" key="1">
    <citation type="submission" date="2018-03" db="EMBL/GenBank/DDBJ databases">
        <title>The draft genome of Sphingosinicella sp. GL-C-18.</title>
        <authorList>
            <person name="Liu L."/>
            <person name="Li L."/>
            <person name="Liang L."/>
            <person name="Zhang X."/>
            <person name="Wang T."/>
        </authorList>
    </citation>
    <scope>NUCLEOTIDE SEQUENCE [LARGE SCALE GENOMIC DNA]</scope>
    <source>
        <strain evidence="1 2">GL-C-18</strain>
    </source>
</reference>
<dbReference type="OrthoDB" id="9800945at2"/>
<evidence type="ECO:0008006" key="3">
    <source>
        <dbReference type="Google" id="ProtNLM"/>
    </source>
</evidence>
<name>A0A2P7QUB3_9SPHN</name>
<protein>
    <recommendedName>
        <fullName evidence="3">Ava_C0101 and related proteins</fullName>
    </recommendedName>
</protein>
<dbReference type="Pfam" id="PF19459">
    <property type="entry name" value="DUF5996"/>
    <property type="match status" value="1"/>
</dbReference>
<gene>
    <name evidence="1" type="ORF">C7I55_04350</name>
</gene>
<sequence length="312" mass="33517">MASDWAELSASRDGPTIATLHLISQIVGKVAVALLPWRNHGWHLTLRLHPRGLRTEPLHGGGGTFELGLDLVDHAFIVADARGTQSLPLGPSTIAMFHDRVTHLLAERGHDVIIHGVPNEIDPATPFAADHLPRAYDPGSARRLLQVLLASDRVFRLFRSGFLGKASPVHFFWGSFDLAVTRFSGRPAPRHPGGIPHLPDAVTREAYSHEVSSAGFWPGGAGAAGEPFFYSYAYPAPPGFAKAKVAPAAARFDETLGEFVLDYETLRRAADPEAALLAFLDSTYAAAADLAGWDRNGLDCVPGIPAVPRHVG</sequence>